<dbReference type="GO" id="GO:0016887">
    <property type="term" value="F:ATP hydrolysis activity"/>
    <property type="evidence" value="ECO:0007669"/>
    <property type="project" value="InterPro"/>
</dbReference>
<evidence type="ECO:0000259" key="10">
    <source>
        <dbReference type="PROSITE" id="PS50893"/>
    </source>
</evidence>
<sequence>MIRFTNISKRYPNSRDALSNVSLHLEAGEMAFLTGHSGAGKSTFLKLIGLLERPSRGQIIVDGQNLNKMSARKIPYLRRNIGIIFQDNRLLFDRTVFDNVALPLIIMGHSHQEILRRVRAALDKVDLLSKEKVMPITLSGGEQQRIGIARAVVNKPPLILADEPTGNLDPALSKEIMSIFQQFNDVGVTVLIASHDLDLISQMGHRVIELRDGVLLNDSATLNTSTSTGRYS</sequence>
<evidence type="ECO:0000313" key="11">
    <source>
        <dbReference type="EMBL" id="VAX01565.1"/>
    </source>
</evidence>
<evidence type="ECO:0000256" key="4">
    <source>
        <dbReference type="ARBA" id="ARBA00022475"/>
    </source>
</evidence>
<keyword evidence="8" id="KW-0472">Membrane</keyword>
<evidence type="ECO:0000256" key="5">
    <source>
        <dbReference type="ARBA" id="ARBA00022618"/>
    </source>
</evidence>
<comment type="subcellular location">
    <subcellularLocation>
        <location evidence="1">Cell membrane</location>
        <topology evidence="1">Peripheral membrane protein</topology>
    </subcellularLocation>
</comment>
<feature type="domain" description="ABC transporter" evidence="10">
    <location>
        <begin position="2"/>
        <end position="232"/>
    </location>
</feature>
<evidence type="ECO:0000256" key="6">
    <source>
        <dbReference type="ARBA" id="ARBA00022741"/>
    </source>
</evidence>
<keyword evidence="6" id="KW-0547">Nucleotide-binding</keyword>
<proteinExistence type="inferred from homology"/>
<dbReference type="EMBL" id="UOFS01000049">
    <property type="protein sequence ID" value="VAX01565.1"/>
    <property type="molecule type" value="Genomic_DNA"/>
</dbReference>
<evidence type="ECO:0000256" key="8">
    <source>
        <dbReference type="ARBA" id="ARBA00023136"/>
    </source>
</evidence>
<keyword evidence="7" id="KW-0067">ATP-binding</keyword>
<evidence type="ECO:0000256" key="3">
    <source>
        <dbReference type="ARBA" id="ARBA00020019"/>
    </source>
</evidence>
<dbReference type="InterPro" id="IPR003439">
    <property type="entry name" value="ABC_transporter-like_ATP-bd"/>
</dbReference>
<dbReference type="Pfam" id="PF00005">
    <property type="entry name" value="ABC_tran"/>
    <property type="match status" value="1"/>
</dbReference>
<organism evidence="11">
    <name type="scientific">hydrothermal vent metagenome</name>
    <dbReference type="NCBI Taxonomy" id="652676"/>
    <lineage>
        <taxon>unclassified sequences</taxon>
        <taxon>metagenomes</taxon>
        <taxon>ecological metagenomes</taxon>
    </lineage>
</organism>
<dbReference type="InterPro" id="IPR015854">
    <property type="entry name" value="ABC_transpr_LolD-like"/>
</dbReference>
<reference evidence="11" key="1">
    <citation type="submission" date="2018-06" db="EMBL/GenBank/DDBJ databases">
        <authorList>
            <person name="Zhirakovskaya E."/>
        </authorList>
    </citation>
    <scope>NUCLEOTIDE SEQUENCE</scope>
</reference>
<dbReference type="PANTHER" id="PTHR24220:SF470">
    <property type="entry name" value="CELL DIVISION ATP-BINDING PROTEIN FTSE"/>
    <property type="match status" value="1"/>
</dbReference>
<accession>A0A3B1B5L6</accession>
<comment type="similarity">
    <text evidence="2">Belongs to the ABC transporter superfamily.</text>
</comment>
<dbReference type="SMART" id="SM00382">
    <property type="entry name" value="AAA"/>
    <property type="match status" value="1"/>
</dbReference>
<dbReference type="InterPro" id="IPR005286">
    <property type="entry name" value="Cell_div_FtsE"/>
</dbReference>
<dbReference type="Gene3D" id="3.40.50.300">
    <property type="entry name" value="P-loop containing nucleotide triphosphate hydrolases"/>
    <property type="match status" value="1"/>
</dbReference>
<evidence type="ECO:0000256" key="7">
    <source>
        <dbReference type="ARBA" id="ARBA00022840"/>
    </source>
</evidence>
<dbReference type="InterPro" id="IPR003593">
    <property type="entry name" value="AAA+_ATPase"/>
</dbReference>
<dbReference type="GO" id="GO:0005524">
    <property type="term" value="F:ATP binding"/>
    <property type="evidence" value="ECO:0007669"/>
    <property type="project" value="UniProtKB-KW"/>
</dbReference>
<dbReference type="InterPro" id="IPR017871">
    <property type="entry name" value="ABC_transporter-like_CS"/>
</dbReference>
<gene>
    <name evidence="11" type="ORF">MNBD_GAMMA22-2002</name>
</gene>
<keyword evidence="5" id="KW-0132">Cell division</keyword>
<keyword evidence="4" id="KW-1003">Cell membrane</keyword>
<dbReference type="AlphaFoldDB" id="A0A3B1B5L6"/>
<name>A0A3B1B5L6_9ZZZZ</name>
<dbReference type="PANTHER" id="PTHR24220">
    <property type="entry name" value="IMPORT ATP-BINDING PROTEIN"/>
    <property type="match status" value="1"/>
</dbReference>
<dbReference type="GO" id="GO:0022857">
    <property type="term" value="F:transmembrane transporter activity"/>
    <property type="evidence" value="ECO:0007669"/>
    <property type="project" value="TreeGrafter"/>
</dbReference>
<evidence type="ECO:0000256" key="9">
    <source>
        <dbReference type="ARBA" id="ARBA00023306"/>
    </source>
</evidence>
<dbReference type="GO" id="GO:0005886">
    <property type="term" value="C:plasma membrane"/>
    <property type="evidence" value="ECO:0007669"/>
    <property type="project" value="UniProtKB-SubCell"/>
</dbReference>
<dbReference type="FunFam" id="3.40.50.300:FF:000056">
    <property type="entry name" value="Cell division ATP-binding protein FtsE"/>
    <property type="match status" value="1"/>
</dbReference>
<protein>
    <recommendedName>
        <fullName evidence="3">Cell division ATP-binding protein FtsE</fullName>
    </recommendedName>
</protein>
<dbReference type="PROSITE" id="PS00211">
    <property type="entry name" value="ABC_TRANSPORTER_1"/>
    <property type="match status" value="1"/>
</dbReference>
<dbReference type="InterPro" id="IPR027417">
    <property type="entry name" value="P-loop_NTPase"/>
</dbReference>
<keyword evidence="9" id="KW-0131">Cell cycle</keyword>
<evidence type="ECO:0000256" key="1">
    <source>
        <dbReference type="ARBA" id="ARBA00004202"/>
    </source>
</evidence>
<dbReference type="NCBIfam" id="TIGR02673">
    <property type="entry name" value="FtsE"/>
    <property type="match status" value="1"/>
</dbReference>
<evidence type="ECO:0000256" key="2">
    <source>
        <dbReference type="ARBA" id="ARBA00005417"/>
    </source>
</evidence>
<dbReference type="SUPFAM" id="SSF52540">
    <property type="entry name" value="P-loop containing nucleoside triphosphate hydrolases"/>
    <property type="match status" value="1"/>
</dbReference>
<dbReference type="PROSITE" id="PS50893">
    <property type="entry name" value="ABC_TRANSPORTER_2"/>
    <property type="match status" value="1"/>
</dbReference>
<dbReference type="GO" id="GO:0051301">
    <property type="term" value="P:cell division"/>
    <property type="evidence" value="ECO:0007669"/>
    <property type="project" value="UniProtKB-KW"/>
</dbReference>